<evidence type="ECO:0000256" key="1">
    <source>
        <dbReference type="ARBA" id="ARBA00023235"/>
    </source>
</evidence>
<dbReference type="GO" id="GO:0005996">
    <property type="term" value="P:monosaccharide metabolic process"/>
    <property type="evidence" value="ECO:0007669"/>
    <property type="project" value="InterPro"/>
</dbReference>
<dbReference type="InterPro" id="IPR006311">
    <property type="entry name" value="TAT_signal"/>
</dbReference>
<dbReference type="STRING" id="1817867.A3F83_00205"/>
<evidence type="ECO:0008006" key="5">
    <source>
        <dbReference type="Google" id="ProtNLM"/>
    </source>
</evidence>
<dbReference type="GO" id="GO:0005737">
    <property type="term" value="C:cytoplasm"/>
    <property type="evidence" value="ECO:0007669"/>
    <property type="project" value="InterPro"/>
</dbReference>
<name>A0A1F5YWQ3_9BACT</name>
<dbReference type="SUPFAM" id="SSF53743">
    <property type="entry name" value="FucI/AraA N-terminal and middle domains"/>
    <property type="match status" value="1"/>
</dbReference>
<keyword evidence="1" id="KW-0413">Isomerase</keyword>
<dbReference type="PROSITE" id="PS51318">
    <property type="entry name" value="TAT"/>
    <property type="match status" value="1"/>
</dbReference>
<protein>
    <recommendedName>
        <fullName evidence="5">L-fucose isomerase C-terminal domain-containing protein</fullName>
    </recommendedName>
</protein>
<reference evidence="3 4" key="1">
    <citation type="journal article" date="2016" name="Nat. Commun.">
        <title>Thousands of microbial genomes shed light on interconnected biogeochemical processes in an aquifer system.</title>
        <authorList>
            <person name="Anantharaman K."/>
            <person name="Brown C.T."/>
            <person name="Hug L.A."/>
            <person name="Sharon I."/>
            <person name="Castelle C.J."/>
            <person name="Probst A.J."/>
            <person name="Thomas B.C."/>
            <person name="Singh A."/>
            <person name="Wilkins M.J."/>
            <person name="Karaoz U."/>
            <person name="Brodie E.L."/>
            <person name="Williams K.H."/>
            <person name="Hubbard S.S."/>
            <person name="Banfield J.F."/>
        </authorList>
    </citation>
    <scope>NUCLEOTIDE SEQUENCE [LARGE SCALE GENOMIC DNA]</scope>
</reference>
<dbReference type="Proteomes" id="UP000179129">
    <property type="component" value="Unassembled WGS sequence"/>
</dbReference>
<evidence type="ECO:0000313" key="4">
    <source>
        <dbReference type="Proteomes" id="UP000179129"/>
    </source>
</evidence>
<keyword evidence="2" id="KW-0119">Carbohydrate metabolism</keyword>
<dbReference type="GO" id="GO:0016861">
    <property type="term" value="F:intramolecular oxidoreductase activity, interconverting aldoses and ketoses"/>
    <property type="evidence" value="ECO:0007669"/>
    <property type="project" value="InterPro"/>
</dbReference>
<proteinExistence type="predicted"/>
<dbReference type="EMBL" id="MFIX01000109">
    <property type="protein sequence ID" value="OGG04629.1"/>
    <property type="molecule type" value="Genomic_DNA"/>
</dbReference>
<dbReference type="InterPro" id="IPR009015">
    <property type="entry name" value="Fucose_isomerase_N/cen_sf"/>
</dbReference>
<dbReference type="AlphaFoldDB" id="A0A1F5YWQ3"/>
<organism evidence="3 4">
    <name type="scientific">Candidatus Glassbacteria bacterium RIFCSPLOWO2_12_FULL_58_11</name>
    <dbReference type="NCBI Taxonomy" id="1817867"/>
    <lineage>
        <taxon>Bacteria</taxon>
        <taxon>Candidatus Glassiibacteriota</taxon>
    </lineage>
</organism>
<accession>A0A1F5YWQ3</accession>
<comment type="caution">
    <text evidence="3">The sequence shown here is derived from an EMBL/GenBank/DDBJ whole genome shotgun (WGS) entry which is preliminary data.</text>
</comment>
<dbReference type="PANTHER" id="PTHR36120:SF1">
    <property type="entry name" value="L-FUCOSE ISOMERASE C-TERMINAL DOMAIN-CONTAINING PROTEIN"/>
    <property type="match status" value="1"/>
</dbReference>
<evidence type="ECO:0000313" key="3">
    <source>
        <dbReference type="EMBL" id="OGG04629.1"/>
    </source>
</evidence>
<dbReference type="PANTHER" id="PTHR36120">
    <property type="entry name" value="FUCOSE ISOMERASE"/>
    <property type="match status" value="1"/>
</dbReference>
<evidence type="ECO:0000256" key="2">
    <source>
        <dbReference type="ARBA" id="ARBA00023277"/>
    </source>
</evidence>
<sequence length="477" mass="52025">MSVCTRRRFLVNAGCGLLGAAALGKTRILWAGAERWGTVAPAGPGAKYIPRVMAAAVRRQEEYGMLWPGQIYDGVEALENYSRLARTAAGELGIDFEMESRLIHSLEQAEAWVGRAAEKKADGIFLILLDRQQHAWPTVGKAADSGIPTVVFAPVGTAFTTNTAGPAGRSGVYICSTDDFSQAVYGLKMLKARAKLREMRFIVLEGDKREDSRLEFFGTRLRRLPAKHFIELYEKTAPDEEIRQIAASFLQRATRLAGATEQDVLNGVRSFAVARRILESEEGDGITMDCLGALGPTGVSLPCISWARMNDCGVPAACEADIEACVTHALVQYLFDRPGFQQDPVPETAKNLLIGSHCSCPTRLNGFNQPPEPFYLSHHHGSRDAVPRTIWKVGQRVTVADVLLESPVPRMVISAGEVTDNIAVPPAGGCVVAVGLKLDGVSETLDYPGFHQLFFYGDFKRQLQDYCKLSGIQPLVV</sequence>
<gene>
    <name evidence="3" type="ORF">A3F83_00205</name>
</gene>